<evidence type="ECO:0000313" key="3">
    <source>
        <dbReference type="EMBL" id="QXJ20815.1"/>
    </source>
</evidence>
<feature type="transmembrane region" description="Helical" evidence="2">
    <location>
        <begin position="80"/>
        <end position="101"/>
    </location>
</feature>
<keyword evidence="2" id="KW-1133">Transmembrane helix</keyword>
<dbReference type="RefSeq" id="WP_231333923.1">
    <property type="nucleotide sequence ID" value="NZ_CP059572.1"/>
</dbReference>
<feature type="transmembrane region" description="Helical" evidence="2">
    <location>
        <begin position="53"/>
        <end position="74"/>
    </location>
</feature>
<keyword evidence="4" id="KW-1185">Reference proteome</keyword>
<organism evidence="3 4">
    <name type="scientific">Actinomadura graeca</name>
    <dbReference type="NCBI Taxonomy" id="2750812"/>
    <lineage>
        <taxon>Bacteria</taxon>
        <taxon>Bacillati</taxon>
        <taxon>Actinomycetota</taxon>
        <taxon>Actinomycetes</taxon>
        <taxon>Streptosporangiales</taxon>
        <taxon>Thermomonosporaceae</taxon>
        <taxon>Actinomadura</taxon>
    </lineage>
</organism>
<evidence type="ECO:0000256" key="2">
    <source>
        <dbReference type="SAM" id="Phobius"/>
    </source>
</evidence>
<keyword evidence="2" id="KW-0472">Membrane</keyword>
<keyword evidence="2" id="KW-0812">Transmembrane</keyword>
<accession>A0ABX8QPT8</accession>
<feature type="region of interest" description="Disordered" evidence="1">
    <location>
        <begin position="107"/>
        <end position="129"/>
    </location>
</feature>
<evidence type="ECO:0000313" key="4">
    <source>
        <dbReference type="Proteomes" id="UP001049518"/>
    </source>
</evidence>
<protein>
    <submittedName>
        <fullName evidence="3">Uncharacterized protein</fullName>
    </submittedName>
</protein>
<proteinExistence type="predicted"/>
<name>A0ABX8QPT8_9ACTN</name>
<evidence type="ECO:0000256" key="1">
    <source>
        <dbReference type="SAM" id="MobiDB-lite"/>
    </source>
</evidence>
<dbReference type="EMBL" id="CP059572">
    <property type="protein sequence ID" value="QXJ20815.1"/>
    <property type="molecule type" value="Genomic_DNA"/>
</dbReference>
<reference evidence="3" key="1">
    <citation type="submission" date="2020-07" db="EMBL/GenBank/DDBJ databases">
        <authorList>
            <person name="Tarantini F.S."/>
            <person name="Hong K.W."/>
            <person name="Chan K.G."/>
        </authorList>
    </citation>
    <scope>NUCLEOTIDE SEQUENCE</scope>
    <source>
        <strain evidence="3">32-07</strain>
    </source>
</reference>
<feature type="transmembrane region" description="Helical" evidence="2">
    <location>
        <begin position="20"/>
        <end position="44"/>
    </location>
</feature>
<sequence length="129" mass="13257">MVPWTWGLAARLPPTAEVSHWPALWVGLDLMLATGMLGTGMLLARGDARHGPVAAATGALLLADAWFDVLTAAPGADRRVALALAAMAELPAAILFGVLAARAIMPPEPGDDAQVKPGWQSIDGSTPDG</sequence>
<dbReference type="Proteomes" id="UP001049518">
    <property type="component" value="Chromosome"/>
</dbReference>
<gene>
    <name evidence="3" type="ORF">AGRA3207_001593</name>
</gene>